<reference evidence="5 6" key="1">
    <citation type="journal article" date="2013" name="PLoS Genet.">
        <title>Comparative genome structure, secondary metabolite, and effector coding capacity across Cochliobolus pathogens.</title>
        <authorList>
            <person name="Condon B.J."/>
            <person name="Leng Y."/>
            <person name="Wu D."/>
            <person name="Bushley K.E."/>
            <person name="Ohm R.A."/>
            <person name="Otillar R."/>
            <person name="Martin J."/>
            <person name="Schackwitz W."/>
            <person name="Grimwood J."/>
            <person name="MohdZainudin N."/>
            <person name="Xue C."/>
            <person name="Wang R."/>
            <person name="Manning V.A."/>
            <person name="Dhillon B."/>
            <person name="Tu Z.J."/>
            <person name="Steffenson B.J."/>
            <person name="Salamov A."/>
            <person name="Sun H."/>
            <person name="Lowry S."/>
            <person name="LaButti K."/>
            <person name="Han J."/>
            <person name="Copeland A."/>
            <person name="Lindquist E."/>
            <person name="Barry K."/>
            <person name="Schmutz J."/>
            <person name="Baker S.E."/>
            <person name="Ciuffetti L.M."/>
            <person name="Grigoriev I.V."/>
            <person name="Zhong S."/>
            <person name="Turgeon B.G."/>
        </authorList>
    </citation>
    <scope>NUCLEOTIDE SEQUENCE [LARGE SCALE GENOMIC DNA]</scope>
    <source>
        <strain evidence="5 6">ATCC 44560</strain>
    </source>
</reference>
<dbReference type="InterPro" id="IPR010497">
    <property type="entry name" value="Epoxide_hydro_N"/>
</dbReference>
<keyword evidence="2" id="KW-0058">Aromatic hydrocarbons catabolism</keyword>
<feature type="domain" description="Epoxide hydrolase N-terminal" evidence="4">
    <location>
        <begin position="6"/>
        <end position="118"/>
    </location>
</feature>
<dbReference type="GeneID" id="19119725"/>
<dbReference type="STRING" id="930090.W6YPJ6"/>
<evidence type="ECO:0000259" key="4">
    <source>
        <dbReference type="Pfam" id="PF06441"/>
    </source>
</evidence>
<evidence type="ECO:0000256" key="2">
    <source>
        <dbReference type="ARBA" id="ARBA00022797"/>
    </source>
</evidence>
<protein>
    <recommendedName>
        <fullName evidence="4">Epoxide hydrolase N-terminal domain-containing protein</fullName>
    </recommendedName>
</protein>
<dbReference type="HOGENOM" id="CLU_1927227_0_0_1"/>
<dbReference type="InterPro" id="IPR029058">
    <property type="entry name" value="AB_hydrolase_fold"/>
</dbReference>
<dbReference type="PANTHER" id="PTHR21661">
    <property type="entry name" value="EPOXIDE HYDROLASE 1-RELATED"/>
    <property type="match status" value="1"/>
</dbReference>
<comment type="similarity">
    <text evidence="1">Belongs to the peptidase S33 family.</text>
</comment>
<dbReference type="PANTHER" id="PTHR21661:SF35">
    <property type="entry name" value="EPOXIDE HYDROLASE"/>
    <property type="match status" value="1"/>
</dbReference>
<dbReference type="RefSeq" id="XP_007693902.1">
    <property type="nucleotide sequence ID" value="XM_007695712.1"/>
</dbReference>
<evidence type="ECO:0000313" key="5">
    <source>
        <dbReference type="EMBL" id="EUC39580.1"/>
    </source>
</evidence>
<dbReference type="Gene3D" id="3.40.50.1820">
    <property type="entry name" value="alpha/beta hydrolase"/>
    <property type="match status" value="1"/>
</dbReference>
<name>W6YPJ6_COCMI</name>
<keyword evidence="3" id="KW-0378">Hydrolase</keyword>
<dbReference type="KEGG" id="bor:COCMIDRAFT_111176"/>
<dbReference type="OrthoDB" id="6431331at2759"/>
<accession>W6YPJ6</accession>
<evidence type="ECO:0000313" key="6">
    <source>
        <dbReference type="Proteomes" id="UP000054032"/>
    </source>
</evidence>
<evidence type="ECO:0000256" key="1">
    <source>
        <dbReference type="ARBA" id="ARBA00010088"/>
    </source>
</evidence>
<keyword evidence="6" id="KW-1185">Reference proteome</keyword>
<dbReference type="SUPFAM" id="SSF53474">
    <property type="entry name" value="alpha/beta-Hydrolases"/>
    <property type="match status" value="1"/>
</dbReference>
<dbReference type="AlphaFoldDB" id="W6YPJ6"/>
<proteinExistence type="inferred from homology"/>
<dbReference type="EMBL" id="KI964324">
    <property type="protein sequence ID" value="EUC39580.1"/>
    <property type="molecule type" value="Genomic_DNA"/>
</dbReference>
<evidence type="ECO:0000256" key="3">
    <source>
        <dbReference type="ARBA" id="ARBA00022801"/>
    </source>
</evidence>
<dbReference type="GO" id="GO:0097176">
    <property type="term" value="P:epoxide metabolic process"/>
    <property type="evidence" value="ECO:0007669"/>
    <property type="project" value="TreeGrafter"/>
</dbReference>
<gene>
    <name evidence="5" type="ORF">COCMIDRAFT_111176</name>
</gene>
<dbReference type="Proteomes" id="UP000054032">
    <property type="component" value="Unassembled WGS sequence"/>
</dbReference>
<sequence length="131" mass="15265">MYKPWPYEIDIDLAFLEQTSSRVANFRSTADIAAPAWFDGPPSSNISTIAAYWSEKYDRLSDQKRLNEEFDHYTTTVPPPGDDYTDSLDIYFIHQRSEKSDAIPFLMLHRWPFTSLEWEKVIPELPKPSMA</sequence>
<dbReference type="GO" id="GO:0004301">
    <property type="term" value="F:epoxide hydrolase activity"/>
    <property type="evidence" value="ECO:0007669"/>
    <property type="project" value="TreeGrafter"/>
</dbReference>
<dbReference type="Pfam" id="PF06441">
    <property type="entry name" value="EHN"/>
    <property type="match status" value="1"/>
</dbReference>
<organism evidence="5 6">
    <name type="scientific">Bipolaris oryzae ATCC 44560</name>
    <dbReference type="NCBI Taxonomy" id="930090"/>
    <lineage>
        <taxon>Eukaryota</taxon>
        <taxon>Fungi</taxon>
        <taxon>Dikarya</taxon>
        <taxon>Ascomycota</taxon>
        <taxon>Pezizomycotina</taxon>
        <taxon>Dothideomycetes</taxon>
        <taxon>Pleosporomycetidae</taxon>
        <taxon>Pleosporales</taxon>
        <taxon>Pleosporineae</taxon>
        <taxon>Pleosporaceae</taxon>
        <taxon>Bipolaris</taxon>
    </lineage>
</organism>